<dbReference type="RefSeq" id="WP_216470780.1">
    <property type="nucleotide sequence ID" value="NZ_JAHLQI010000006.1"/>
</dbReference>
<protein>
    <recommendedName>
        <fullName evidence="4">Stage II sporulation protein M</fullName>
    </recommendedName>
</protein>
<feature type="transmembrane region" description="Helical" evidence="1">
    <location>
        <begin position="67"/>
        <end position="87"/>
    </location>
</feature>
<dbReference type="EMBL" id="JAHLQI010000006">
    <property type="protein sequence ID" value="MBU5491065.1"/>
    <property type="molecule type" value="Genomic_DNA"/>
</dbReference>
<keyword evidence="1" id="KW-0472">Membrane</keyword>
<evidence type="ECO:0000313" key="3">
    <source>
        <dbReference type="Proteomes" id="UP000783588"/>
    </source>
</evidence>
<feature type="transmembrane region" description="Helical" evidence="1">
    <location>
        <begin position="20"/>
        <end position="41"/>
    </location>
</feature>
<keyword evidence="3" id="KW-1185">Reference proteome</keyword>
<gene>
    <name evidence="2" type="ORF">KQI75_10620</name>
</gene>
<sequence length="195" mass="20491">MKRDILGFLLVRRLRQSPAFTFLIAALLCGVFAGGLTGMYIPQANGSYVQELAKLVASNAAGRMPSVRTVCAGAAGTFGWIAAAGVLGAVPGRALWIALLTAVRGFLLSFAAAAALAQSGLWGIYIAFVSIGVSAVFWLPAMLLVGTAALEIGAQQSRYFRAWKQYGGLCLLCALLLLLSLAWRLLAVPVLLGLF</sequence>
<dbReference type="Proteomes" id="UP000783588">
    <property type="component" value="Unassembled WGS sequence"/>
</dbReference>
<evidence type="ECO:0000256" key="1">
    <source>
        <dbReference type="SAM" id="Phobius"/>
    </source>
</evidence>
<name>A0ABS6EW30_9FIRM</name>
<proteinExistence type="predicted"/>
<accession>A0ABS6EW30</accession>
<feature type="transmembrane region" description="Helical" evidence="1">
    <location>
        <begin position="166"/>
        <end position="186"/>
    </location>
</feature>
<keyword evidence="1" id="KW-0812">Transmembrane</keyword>
<keyword evidence="1" id="KW-1133">Transmembrane helix</keyword>
<reference evidence="2 3" key="1">
    <citation type="submission" date="2021-06" db="EMBL/GenBank/DDBJ databases">
        <authorList>
            <person name="Sun Q."/>
            <person name="Li D."/>
        </authorList>
    </citation>
    <scope>NUCLEOTIDE SEQUENCE [LARGE SCALE GENOMIC DNA]</scope>
    <source>
        <strain evidence="2 3">MSJd-7</strain>
    </source>
</reference>
<feature type="transmembrane region" description="Helical" evidence="1">
    <location>
        <begin position="94"/>
        <end position="116"/>
    </location>
</feature>
<comment type="caution">
    <text evidence="2">The sequence shown here is derived from an EMBL/GenBank/DDBJ whole genome shotgun (WGS) entry which is preliminary data.</text>
</comment>
<evidence type="ECO:0000313" key="2">
    <source>
        <dbReference type="EMBL" id="MBU5491065.1"/>
    </source>
</evidence>
<organism evidence="2 3">
    <name type="scientific">Butyricicoccus intestinisimiae</name>
    <dbReference type="NCBI Taxonomy" id="2841509"/>
    <lineage>
        <taxon>Bacteria</taxon>
        <taxon>Bacillati</taxon>
        <taxon>Bacillota</taxon>
        <taxon>Clostridia</taxon>
        <taxon>Eubacteriales</taxon>
        <taxon>Butyricicoccaceae</taxon>
        <taxon>Butyricicoccus</taxon>
    </lineage>
</organism>
<feature type="transmembrane region" description="Helical" evidence="1">
    <location>
        <begin position="122"/>
        <end position="145"/>
    </location>
</feature>
<evidence type="ECO:0008006" key="4">
    <source>
        <dbReference type="Google" id="ProtNLM"/>
    </source>
</evidence>